<dbReference type="PANTHER" id="PTHR27002:SF1073">
    <property type="entry name" value="CYSTEINE-RICH RECEPTOR-LIKE PROTEIN KINASE 29"/>
    <property type="match status" value="1"/>
</dbReference>
<dbReference type="PROSITE" id="PS00107">
    <property type="entry name" value="PROTEIN_KINASE_ATP"/>
    <property type="match status" value="1"/>
</dbReference>
<organism evidence="21 22">
    <name type="scientific">Capsicum annuum</name>
    <name type="common">Capsicum pepper</name>
    <dbReference type="NCBI Taxonomy" id="4072"/>
    <lineage>
        <taxon>Eukaryota</taxon>
        <taxon>Viridiplantae</taxon>
        <taxon>Streptophyta</taxon>
        <taxon>Embryophyta</taxon>
        <taxon>Tracheophyta</taxon>
        <taxon>Spermatophyta</taxon>
        <taxon>Magnoliopsida</taxon>
        <taxon>eudicotyledons</taxon>
        <taxon>Gunneridae</taxon>
        <taxon>Pentapetalae</taxon>
        <taxon>asterids</taxon>
        <taxon>lamiids</taxon>
        <taxon>Solanales</taxon>
        <taxon>Solanaceae</taxon>
        <taxon>Solanoideae</taxon>
        <taxon>Capsiceae</taxon>
        <taxon>Capsicum</taxon>
    </lineage>
</organism>
<comment type="subcellular location">
    <subcellularLocation>
        <location evidence="1">Membrane</location>
        <topology evidence="1">Single-pass membrane protein</topology>
    </subcellularLocation>
</comment>
<feature type="domain" description="Gnk2-homologous" evidence="20">
    <location>
        <begin position="252"/>
        <end position="354"/>
    </location>
</feature>
<evidence type="ECO:0000256" key="5">
    <source>
        <dbReference type="ARBA" id="ARBA00022729"/>
    </source>
</evidence>
<dbReference type="GO" id="GO:0006955">
    <property type="term" value="P:immune response"/>
    <property type="evidence" value="ECO:0000318"/>
    <property type="project" value="GO_Central"/>
</dbReference>
<dbReference type="PROSITE" id="PS50011">
    <property type="entry name" value="PROTEIN_KINASE_DOM"/>
    <property type="match status" value="1"/>
</dbReference>
<feature type="domain" description="Protein kinase" evidence="18">
    <location>
        <begin position="450"/>
        <end position="736"/>
    </location>
</feature>
<evidence type="ECO:0000259" key="19">
    <source>
        <dbReference type="PROSITE" id="PS50878"/>
    </source>
</evidence>
<dbReference type="GO" id="GO:0005886">
    <property type="term" value="C:plasma membrane"/>
    <property type="evidence" value="ECO:0000318"/>
    <property type="project" value="GO_Central"/>
</dbReference>
<feature type="binding site" evidence="16">
    <location>
        <position position="478"/>
    </location>
    <ligand>
        <name>ATP</name>
        <dbReference type="ChEBI" id="CHEBI:30616"/>
    </ligand>
</feature>
<evidence type="ECO:0000256" key="15">
    <source>
        <dbReference type="ARBA" id="ARBA00047951"/>
    </source>
</evidence>
<dbReference type="CDD" id="cd23509">
    <property type="entry name" value="Gnk2-like"/>
    <property type="match status" value="1"/>
</dbReference>
<keyword evidence="13" id="KW-0325">Glycoprotein</keyword>
<keyword evidence="12" id="KW-0675">Receptor</keyword>
<comment type="caution">
    <text evidence="21">The sequence shown here is derived from an EMBL/GenBank/DDBJ whole genome shotgun (WGS) entry which is preliminary data.</text>
</comment>
<name>A0A2G2YNC4_CAPAN</name>
<keyword evidence="9 16" id="KW-0067">ATP-binding</keyword>
<dbReference type="FunFam" id="1.10.510.10:FF:000129">
    <property type="entry name" value="cysteine-rich receptor-like protein kinase 10"/>
    <property type="match status" value="1"/>
</dbReference>
<keyword evidence="8" id="KW-0418">Kinase</keyword>
<evidence type="ECO:0000256" key="6">
    <source>
        <dbReference type="ARBA" id="ARBA00022737"/>
    </source>
</evidence>
<evidence type="ECO:0000313" key="21">
    <source>
        <dbReference type="EMBL" id="PHT71195.1"/>
    </source>
</evidence>
<dbReference type="InterPro" id="IPR017441">
    <property type="entry name" value="Protein_kinase_ATP_BS"/>
</dbReference>
<dbReference type="SUPFAM" id="SSF56112">
    <property type="entry name" value="Protein kinase-like (PK-like)"/>
    <property type="match status" value="1"/>
</dbReference>
<evidence type="ECO:0000259" key="20">
    <source>
        <dbReference type="PROSITE" id="PS51473"/>
    </source>
</evidence>
<proteinExistence type="predicted"/>
<evidence type="ECO:0000256" key="3">
    <source>
        <dbReference type="ARBA" id="ARBA00022679"/>
    </source>
</evidence>
<gene>
    <name evidence="21" type="ORF">T459_26299</name>
</gene>
<keyword evidence="3" id="KW-0808">Transferase</keyword>
<dbReference type="Gramene" id="PHT71195">
    <property type="protein sequence ID" value="PHT71195"/>
    <property type="gene ID" value="T459_26299"/>
</dbReference>
<dbReference type="PROSITE" id="PS51473">
    <property type="entry name" value="GNK2"/>
    <property type="match status" value="1"/>
</dbReference>
<feature type="domain" description="Reverse transcriptase" evidence="19">
    <location>
        <begin position="1"/>
        <end position="182"/>
    </location>
</feature>
<evidence type="ECO:0000256" key="14">
    <source>
        <dbReference type="ARBA" id="ARBA00047558"/>
    </source>
</evidence>
<protein>
    <submittedName>
        <fullName evidence="21">Cysteine-rich receptor-like protein kinase 11</fullName>
    </submittedName>
</protein>
<evidence type="ECO:0000256" key="11">
    <source>
        <dbReference type="ARBA" id="ARBA00023136"/>
    </source>
</evidence>
<dbReference type="InterPro" id="IPR000477">
    <property type="entry name" value="RT_dom"/>
</dbReference>
<dbReference type="Proteomes" id="UP000222542">
    <property type="component" value="Unassembled WGS sequence"/>
</dbReference>
<evidence type="ECO:0000256" key="2">
    <source>
        <dbReference type="ARBA" id="ARBA00022527"/>
    </source>
</evidence>
<dbReference type="Pfam" id="PF00078">
    <property type="entry name" value="RVT_1"/>
    <property type="match status" value="1"/>
</dbReference>
<feature type="transmembrane region" description="Helical" evidence="17">
    <location>
        <begin position="390"/>
        <end position="412"/>
    </location>
</feature>
<evidence type="ECO:0000256" key="17">
    <source>
        <dbReference type="SAM" id="Phobius"/>
    </source>
</evidence>
<dbReference type="Gene3D" id="3.30.200.20">
    <property type="entry name" value="Phosphorylase Kinase, domain 1"/>
    <property type="match status" value="1"/>
</dbReference>
<dbReference type="CDD" id="cd14066">
    <property type="entry name" value="STKc_IRAK"/>
    <property type="match status" value="1"/>
</dbReference>
<evidence type="ECO:0000256" key="7">
    <source>
        <dbReference type="ARBA" id="ARBA00022741"/>
    </source>
</evidence>
<evidence type="ECO:0000256" key="4">
    <source>
        <dbReference type="ARBA" id="ARBA00022692"/>
    </source>
</evidence>
<dbReference type="InterPro" id="IPR008271">
    <property type="entry name" value="Ser/Thr_kinase_AS"/>
</dbReference>
<keyword evidence="22" id="KW-1185">Reference proteome</keyword>
<dbReference type="PROSITE" id="PS50878">
    <property type="entry name" value="RT_POL"/>
    <property type="match status" value="1"/>
</dbReference>
<evidence type="ECO:0000256" key="13">
    <source>
        <dbReference type="ARBA" id="ARBA00023180"/>
    </source>
</evidence>
<dbReference type="Gene3D" id="3.30.430.20">
    <property type="entry name" value="Gnk2 domain, C-X8-C-X2-C motif"/>
    <property type="match status" value="1"/>
</dbReference>
<evidence type="ECO:0000259" key="18">
    <source>
        <dbReference type="PROSITE" id="PS50011"/>
    </source>
</evidence>
<dbReference type="Gene3D" id="1.10.510.10">
    <property type="entry name" value="Transferase(Phosphotransferase) domain 1"/>
    <property type="match status" value="1"/>
</dbReference>
<evidence type="ECO:0000256" key="10">
    <source>
        <dbReference type="ARBA" id="ARBA00022989"/>
    </source>
</evidence>
<dbReference type="Pfam" id="PF00069">
    <property type="entry name" value="Pkinase"/>
    <property type="match status" value="1"/>
</dbReference>
<dbReference type="FunFam" id="3.30.200.20:FF:000142">
    <property type="entry name" value="Cysteine-rich receptor-like protein kinase 10"/>
    <property type="match status" value="1"/>
</dbReference>
<accession>A0A2G2YNC4</accession>
<evidence type="ECO:0000256" key="1">
    <source>
        <dbReference type="ARBA" id="ARBA00004167"/>
    </source>
</evidence>
<dbReference type="Pfam" id="PF01657">
    <property type="entry name" value="Stress-antifung"/>
    <property type="match status" value="1"/>
</dbReference>
<dbReference type="PANTHER" id="PTHR27002">
    <property type="entry name" value="RECEPTOR-LIKE SERINE/THREONINE-PROTEIN KINASE SD1-8"/>
    <property type="match status" value="1"/>
</dbReference>
<dbReference type="AlphaFoldDB" id="A0A2G2YNC4"/>
<evidence type="ECO:0000256" key="12">
    <source>
        <dbReference type="ARBA" id="ARBA00023170"/>
    </source>
</evidence>
<dbReference type="GO" id="GO:0004674">
    <property type="term" value="F:protein serine/threonine kinase activity"/>
    <property type="evidence" value="ECO:0000318"/>
    <property type="project" value="GO_Central"/>
</dbReference>
<evidence type="ECO:0000256" key="16">
    <source>
        <dbReference type="PROSITE-ProRule" id="PRU10141"/>
    </source>
</evidence>
<reference evidence="21 22" key="1">
    <citation type="journal article" date="2014" name="Nat. Genet.">
        <title>Genome sequence of the hot pepper provides insights into the evolution of pungency in Capsicum species.</title>
        <authorList>
            <person name="Kim S."/>
            <person name="Park M."/>
            <person name="Yeom S.I."/>
            <person name="Kim Y.M."/>
            <person name="Lee J.M."/>
            <person name="Lee H.A."/>
            <person name="Seo E."/>
            <person name="Choi J."/>
            <person name="Cheong K."/>
            <person name="Kim K.T."/>
            <person name="Jung K."/>
            <person name="Lee G.W."/>
            <person name="Oh S.K."/>
            <person name="Bae C."/>
            <person name="Kim S.B."/>
            <person name="Lee H.Y."/>
            <person name="Kim S.Y."/>
            <person name="Kim M.S."/>
            <person name="Kang B.C."/>
            <person name="Jo Y.D."/>
            <person name="Yang H.B."/>
            <person name="Jeong H.J."/>
            <person name="Kang W.H."/>
            <person name="Kwon J.K."/>
            <person name="Shin C."/>
            <person name="Lim J.Y."/>
            <person name="Park J.H."/>
            <person name="Huh J.H."/>
            <person name="Kim J.S."/>
            <person name="Kim B.D."/>
            <person name="Cohen O."/>
            <person name="Paran I."/>
            <person name="Suh M.C."/>
            <person name="Lee S.B."/>
            <person name="Kim Y.K."/>
            <person name="Shin Y."/>
            <person name="Noh S.J."/>
            <person name="Park J."/>
            <person name="Seo Y.S."/>
            <person name="Kwon S.Y."/>
            <person name="Kim H.A."/>
            <person name="Park J.M."/>
            <person name="Kim H.J."/>
            <person name="Choi S.B."/>
            <person name="Bosland P.W."/>
            <person name="Reeves G."/>
            <person name="Jo S.H."/>
            <person name="Lee B.W."/>
            <person name="Cho H.T."/>
            <person name="Choi H.S."/>
            <person name="Lee M.S."/>
            <person name="Yu Y."/>
            <person name="Do Choi Y."/>
            <person name="Park B.S."/>
            <person name="van Deynze A."/>
            <person name="Ashrafi H."/>
            <person name="Hill T."/>
            <person name="Kim W.T."/>
            <person name="Pai H.S."/>
            <person name="Ahn H.K."/>
            <person name="Yeam I."/>
            <person name="Giovannoni J.J."/>
            <person name="Rose J.K."/>
            <person name="Sorensen I."/>
            <person name="Lee S.J."/>
            <person name="Kim R.W."/>
            <person name="Choi I.Y."/>
            <person name="Choi B.S."/>
            <person name="Lim J.S."/>
            <person name="Lee Y.H."/>
            <person name="Choi D."/>
        </authorList>
    </citation>
    <scope>NUCLEOTIDE SEQUENCE [LARGE SCALE GENOMIC DNA]</scope>
    <source>
        <strain evidence="22">cv. CM334</strain>
    </source>
</reference>
<dbReference type="InterPro" id="IPR011009">
    <property type="entry name" value="Kinase-like_dom_sf"/>
</dbReference>
<dbReference type="EMBL" id="AYRZ02000010">
    <property type="protein sequence ID" value="PHT71195.1"/>
    <property type="molecule type" value="Genomic_DNA"/>
</dbReference>
<dbReference type="PROSITE" id="PS00108">
    <property type="entry name" value="PROTEIN_KINASE_ST"/>
    <property type="match status" value="1"/>
</dbReference>
<dbReference type="InterPro" id="IPR038408">
    <property type="entry name" value="GNK2_sf"/>
</dbReference>
<keyword evidence="5" id="KW-0732">Signal</keyword>
<evidence type="ECO:0000313" key="22">
    <source>
        <dbReference type="Proteomes" id="UP000222542"/>
    </source>
</evidence>
<comment type="catalytic activity">
    <reaction evidence="14">
        <text>L-seryl-[protein] + ATP = O-phospho-L-seryl-[protein] + ADP + H(+)</text>
        <dbReference type="Rhea" id="RHEA:17989"/>
        <dbReference type="Rhea" id="RHEA-COMP:9863"/>
        <dbReference type="Rhea" id="RHEA-COMP:11604"/>
        <dbReference type="ChEBI" id="CHEBI:15378"/>
        <dbReference type="ChEBI" id="CHEBI:29999"/>
        <dbReference type="ChEBI" id="CHEBI:30616"/>
        <dbReference type="ChEBI" id="CHEBI:83421"/>
        <dbReference type="ChEBI" id="CHEBI:456216"/>
    </reaction>
</comment>
<reference evidence="21 22" key="2">
    <citation type="journal article" date="2017" name="Genome Biol.">
        <title>New reference genome sequences of hot pepper reveal the massive evolution of plant disease-resistance genes by retroduplication.</title>
        <authorList>
            <person name="Kim S."/>
            <person name="Park J."/>
            <person name="Yeom S.I."/>
            <person name="Kim Y.M."/>
            <person name="Seo E."/>
            <person name="Kim K.T."/>
            <person name="Kim M.S."/>
            <person name="Lee J.M."/>
            <person name="Cheong K."/>
            <person name="Shin H.S."/>
            <person name="Kim S.B."/>
            <person name="Han K."/>
            <person name="Lee J."/>
            <person name="Park M."/>
            <person name="Lee H.A."/>
            <person name="Lee H.Y."/>
            <person name="Lee Y."/>
            <person name="Oh S."/>
            <person name="Lee J.H."/>
            <person name="Choi E."/>
            <person name="Choi E."/>
            <person name="Lee S.E."/>
            <person name="Jeon J."/>
            <person name="Kim H."/>
            <person name="Choi G."/>
            <person name="Song H."/>
            <person name="Lee J."/>
            <person name="Lee S.C."/>
            <person name="Kwon J.K."/>
            <person name="Lee H.Y."/>
            <person name="Koo N."/>
            <person name="Hong Y."/>
            <person name="Kim R.W."/>
            <person name="Kang W.H."/>
            <person name="Huh J.H."/>
            <person name="Kang B.C."/>
            <person name="Yang T.J."/>
            <person name="Lee Y.H."/>
            <person name="Bennetzen J.L."/>
            <person name="Choi D."/>
        </authorList>
    </citation>
    <scope>NUCLEOTIDE SEQUENCE [LARGE SCALE GENOMIC DNA]</scope>
    <source>
        <strain evidence="22">cv. CM334</strain>
    </source>
</reference>
<dbReference type="GO" id="GO:0005524">
    <property type="term" value="F:ATP binding"/>
    <property type="evidence" value="ECO:0007669"/>
    <property type="project" value="UniProtKB-UniRule"/>
</dbReference>
<evidence type="ECO:0000256" key="8">
    <source>
        <dbReference type="ARBA" id="ARBA00022777"/>
    </source>
</evidence>
<keyword evidence="6" id="KW-0677">Repeat</keyword>
<keyword evidence="4 17" id="KW-0812">Transmembrane</keyword>
<sequence>MPDRSTTEAIHLVRRLQYRERKRDLHMVFIDLEKAYDKVPREVLLRCLKVRGVLLAYIRAIRDMYEGAKTWVRTISGDFEHFSVLTELYQGSTLSPFLFAVVMNVLTRSIQVLIDESRRGVNDKLEVWRQNLEAKGFKLSRTKTEYLECKFSDSKQEDEVVVKLESKVVCKRDSCKYLGSIIQGNGEIDEDVSHRIGNLKVAEIRILRWICGFTRADRVSNEIIREKVGVTSVENKIRKVRLRWFGHVIIRSTDASVRRCERLALDGFKWGSGRQKKYWREVIKHDKEQFWLTDDMTLNKKVYALAQCTPDISSDTCKACLSQAISGLPTSCKKSKSCKVVLLNCFIWYEFFLFYNSKASAAPLVQNTPPPQIISENDHRRNWIFSARTIIAIAVPVISIVFIILIVGLSCFRRKAKGRKGKPKDINEVRSNTKSLRYEFGVIQDATNNFSIGNRIGQGGFGDVYKGKLPNGQEIAVKRLSQSSNQGSEEFKSEVVLVAKLQHRSLVRLLGFCLQGVERILIYEFVPNKSLDYYLFDRERKGPLNWEIRLKIIRRIARGLLYLHEDCPLKIVHRDLKPSNILLDVEMNPKISDFGMARIFGAHQTQGNTMRVVGTYGYMSPEYVMYGQYSIKSDVFSFGVLTLEIVSGNKNSSFCESNEANDLLSHAWKHWKEDTPLELIDSTLEDCYSRIEVLRCIQIGLLCVQKDAHKRPTMGSIVLMLSSNSITLPNPQRPAFFASSKTDNMALKEQKPNQVQVKKLVKQLGYIHHSMSLFYKRYLNREQNIMNTGRRNVSKEMIQMLIALPLKSWSKPSALIVILDNCFGKYLDLLEDNNARFQMKMAYELLKCRFMYENKDKMDEACAFEAIPYLRQQVNYQEEVFCPRILRWLSAKTDKNIKFLDLFNPLKDAVNCAFIACSDQSRVEDVIFLTLWSMQTLSDPKVFARIKIKLFGATTIRRKIFLEGGLVVVDGLGGDGAVGGGSGTVVGDNNAPLTVFKINHYEYDNTDFTDFSSPSECSGCKCKDRKVKHDVVINVINALTAFVKKLTSKRGIIPSKRILYPSTPLEIKAKRRRKVIFKALSSIQKSEITTLLSVFCIEQCAMAKGEQHELRKVNIYVCSN</sequence>
<dbReference type="GO" id="GO:0007165">
    <property type="term" value="P:signal transduction"/>
    <property type="evidence" value="ECO:0000318"/>
    <property type="project" value="GO_Central"/>
</dbReference>
<keyword evidence="2" id="KW-0723">Serine/threonine-protein kinase</keyword>
<dbReference type="GO" id="GO:0006950">
    <property type="term" value="P:response to stress"/>
    <property type="evidence" value="ECO:0007669"/>
    <property type="project" value="UniProtKB-ARBA"/>
</dbReference>
<keyword evidence="7 16" id="KW-0547">Nucleotide-binding</keyword>
<comment type="catalytic activity">
    <reaction evidence="15">
        <text>L-threonyl-[protein] + ATP = O-phospho-L-threonyl-[protein] + ADP + H(+)</text>
        <dbReference type="Rhea" id="RHEA:46608"/>
        <dbReference type="Rhea" id="RHEA-COMP:11060"/>
        <dbReference type="Rhea" id="RHEA-COMP:11605"/>
        <dbReference type="ChEBI" id="CHEBI:15378"/>
        <dbReference type="ChEBI" id="CHEBI:30013"/>
        <dbReference type="ChEBI" id="CHEBI:30616"/>
        <dbReference type="ChEBI" id="CHEBI:61977"/>
        <dbReference type="ChEBI" id="CHEBI:456216"/>
    </reaction>
</comment>
<keyword evidence="11 17" id="KW-0472">Membrane</keyword>
<dbReference type="SMART" id="SM00220">
    <property type="entry name" value="S_TKc"/>
    <property type="match status" value="1"/>
</dbReference>
<evidence type="ECO:0000256" key="9">
    <source>
        <dbReference type="ARBA" id="ARBA00022840"/>
    </source>
</evidence>
<keyword evidence="10 17" id="KW-1133">Transmembrane helix</keyword>
<dbReference type="InterPro" id="IPR000719">
    <property type="entry name" value="Prot_kinase_dom"/>
</dbReference>
<dbReference type="InterPro" id="IPR002902">
    <property type="entry name" value="GNK2"/>
</dbReference>